<evidence type="ECO:0000313" key="16">
    <source>
        <dbReference type="Proteomes" id="UP000184476"/>
    </source>
</evidence>
<evidence type="ECO:0000256" key="10">
    <source>
        <dbReference type="ARBA" id="ARBA00023158"/>
    </source>
</evidence>
<dbReference type="Gene3D" id="3.40.50.150">
    <property type="entry name" value="Vaccinia Virus protein VP39"/>
    <property type="match status" value="1"/>
</dbReference>
<keyword evidence="10" id="KW-0943">RNA-mediated gene silencing</keyword>
<keyword evidence="5 15" id="KW-0808">Transferase</keyword>
<organism evidence="15 16">
    <name type="scientific">Seinonella peptonophila</name>
    <dbReference type="NCBI Taxonomy" id="112248"/>
    <lineage>
        <taxon>Bacteria</taxon>
        <taxon>Bacillati</taxon>
        <taxon>Bacillota</taxon>
        <taxon>Bacilli</taxon>
        <taxon>Bacillales</taxon>
        <taxon>Thermoactinomycetaceae</taxon>
        <taxon>Seinonella</taxon>
    </lineage>
</organism>
<dbReference type="PANTHER" id="PTHR21404">
    <property type="entry name" value="HEN1"/>
    <property type="match status" value="1"/>
</dbReference>
<dbReference type="Gene3D" id="3.30.1610.20">
    <property type="entry name" value="Hen1, N-terminal domain"/>
    <property type="match status" value="1"/>
</dbReference>
<dbReference type="GO" id="GO:0090486">
    <property type="term" value="F:small RNA 2'-O-methyltransferase activity"/>
    <property type="evidence" value="ECO:0007669"/>
    <property type="project" value="UniProtKB-EC"/>
</dbReference>
<dbReference type="GO" id="GO:0046872">
    <property type="term" value="F:metal ion binding"/>
    <property type="evidence" value="ECO:0007669"/>
    <property type="project" value="UniProtKB-KW"/>
</dbReference>
<feature type="domain" description="Hen1 N-terminal" evidence="13">
    <location>
        <begin position="1"/>
        <end position="236"/>
    </location>
</feature>
<dbReference type="Pfam" id="PF13649">
    <property type="entry name" value="Methyltransf_25"/>
    <property type="match status" value="1"/>
</dbReference>
<dbReference type="SUPFAM" id="SSF53335">
    <property type="entry name" value="S-adenosyl-L-methionine-dependent methyltransferases"/>
    <property type="match status" value="1"/>
</dbReference>
<evidence type="ECO:0000256" key="4">
    <source>
        <dbReference type="ARBA" id="ARBA00022603"/>
    </source>
</evidence>
<name>A0A1M5AIB9_9BACL</name>
<comment type="catalytic activity">
    <reaction evidence="12">
        <text>small RNA 3'-end nucleotide + S-adenosyl-L-methionine = small RNA 3'-end 2'-O-methylnucleotide + S-adenosyl-L-homocysteine + H(+)</text>
        <dbReference type="Rhea" id="RHEA:37887"/>
        <dbReference type="Rhea" id="RHEA-COMP:10415"/>
        <dbReference type="Rhea" id="RHEA-COMP:10416"/>
        <dbReference type="ChEBI" id="CHEBI:15378"/>
        <dbReference type="ChEBI" id="CHEBI:57856"/>
        <dbReference type="ChEBI" id="CHEBI:59789"/>
        <dbReference type="ChEBI" id="CHEBI:74896"/>
        <dbReference type="ChEBI" id="CHEBI:74898"/>
        <dbReference type="EC" id="2.1.1.386"/>
    </reaction>
</comment>
<evidence type="ECO:0000256" key="2">
    <source>
        <dbReference type="ARBA" id="ARBA00009026"/>
    </source>
</evidence>
<dbReference type="NCBIfam" id="TIGR04074">
    <property type="entry name" value="bacter_Hen1"/>
    <property type="match status" value="1"/>
</dbReference>
<proteinExistence type="inferred from homology"/>
<accession>A0A1M5AIB9</accession>
<dbReference type="InterPro" id="IPR041698">
    <property type="entry name" value="Methyltransf_25"/>
</dbReference>
<evidence type="ECO:0000259" key="13">
    <source>
        <dbReference type="Pfam" id="PF12623"/>
    </source>
</evidence>
<keyword evidence="7" id="KW-0479">Metal-binding</keyword>
<keyword evidence="16" id="KW-1185">Reference proteome</keyword>
<dbReference type="PANTHER" id="PTHR21404:SF3">
    <property type="entry name" value="SMALL RNA 2'-O-METHYLTRANSFERASE"/>
    <property type="match status" value="1"/>
</dbReference>
<evidence type="ECO:0000256" key="1">
    <source>
        <dbReference type="ARBA" id="ARBA00001946"/>
    </source>
</evidence>
<evidence type="ECO:0000256" key="3">
    <source>
        <dbReference type="ARBA" id="ARBA00021330"/>
    </source>
</evidence>
<dbReference type="EC" id="2.1.1.386" evidence="11"/>
<evidence type="ECO:0000313" key="15">
    <source>
        <dbReference type="EMBL" id="SHF29876.1"/>
    </source>
</evidence>
<dbReference type="GO" id="GO:0001510">
    <property type="term" value="P:RNA methylation"/>
    <property type="evidence" value="ECO:0007669"/>
    <property type="project" value="InterPro"/>
</dbReference>
<dbReference type="Pfam" id="PF12623">
    <property type="entry name" value="Hen1_L"/>
    <property type="match status" value="1"/>
</dbReference>
<dbReference type="AlphaFoldDB" id="A0A1M5AIB9"/>
<dbReference type="OrthoDB" id="626362at2"/>
<dbReference type="CDD" id="cd02440">
    <property type="entry name" value="AdoMet_MTases"/>
    <property type="match status" value="1"/>
</dbReference>
<dbReference type="GO" id="GO:0003723">
    <property type="term" value="F:RNA binding"/>
    <property type="evidence" value="ECO:0007669"/>
    <property type="project" value="UniProtKB-KW"/>
</dbReference>
<evidence type="ECO:0000259" key="14">
    <source>
        <dbReference type="Pfam" id="PF13649"/>
    </source>
</evidence>
<comment type="similarity">
    <text evidence="2">Belongs to the methyltransferase superfamily. HEN1 family.</text>
</comment>
<reference evidence="15 16" key="1">
    <citation type="submission" date="2016-11" db="EMBL/GenBank/DDBJ databases">
        <authorList>
            <person name="Jaros S."/>
            <person name="Januszkiewicz K."/>
            <person name="Wedrychowicz H."/>
        </authorList>
    </citation>
    <scope>NUCLEOTIDE SEQUENCE [LARGE SCALE GENOMIC DNA]</scope>
    <source>
        <strain evidence="15 16">DSM 44666</strain>
    </source>
</reference>
<feature type="domain" description="Methyltransferase" evidence="14">
    <location>
        <begin position="282"/>
        <end position="378"/>
    </location>
</feature>
<dbReference type="RefSeq" id="WP_073157115.1">
    <property type="nucleotide sequence ID" value="NZ_FQVL01000014.1"/>
</dbReference>
<dbReference type="GO" id="GO:0031047">
    <property type="term" value="P:regulatory ncRNA-mediated gene silencing"/>
    <property type="evidence" value="ECO:0007669"/>
    <property type="project" value="UniProtKB-KW"/>
</dbReference>
<evidence type="ECO:0000256" key="5">
    <source>
        <dbReference type="ARBA" id="ARBA00022679"/>
    </source>
</evidence>
<dbReference type="STRING" id="112248.SAMN05444392_11414"/>
<keyword evidence="9" id="KW-0694">RNA-binding</keyword>
<dbReference type="Proteomes" id="UP000184476">
    <property type="component" value="Unassembled WGS sequence"/>
</dbReference>
<keyword evidence="4 15" id="KW-0489">Methyltransferase</keyword>
<evidence type="ECO:0000256" key="7">
    <source>
        <dbReference type="ARBA" id="ARBA00022723"/>
    </source>
</evidence>
<comment type="cofactor">
    <cofactor evidence="1">
        <name>Mg(2+)</name>
        <dbReference type="ChEBI" id="CHEBI:18420"/>
    </cofactor>
</comment>
<sequence>MLLTITYTGQSADDLGYLLHKNPTRVQEFSLSFGKAFVFYPVVKEEQCTVALTLDLDTIGLLRRQKQEQLQSLQHYVNDRPYVMSSFFSVAIAQVFGTALNGRCQERPELVDQPLALEATLSVVSSRGGEELLRKLFEPLGYDCQLENILLDPHFPEWGQSSYFRLHLKQKICLKDLLSHLYVLLPVLDRNKHYWVQQDEQEKLLRHGEQWLVSHPERKLIVRRYLKRRNLAEPIIEALEQHGNQAPEPAVTVSNEEEKVPLNRLRLRAVTEELTAVQAKKILDLGCGSGKLIQHLLRKQVGEKIIGVDPAYSVLTIAKNRLKKIETKAMVELVSGSVFYRDDRLRDFDAAVLMEVIEHLEPNRLRDMEEVCFSYLRPRLFIVTTPNQEYNVMYSGLEAGEYRHGDHRFEWTRAEFRAWAEQVSKRHQYELRLTGIGEEAKDVGQPTQMAVFYLQEDRN</sequence>
<dbReference type="InterPro" id="IPR024026">
    <property type="entry name" value="3'-RNA_MeTfrase_Hen1_bac"/>
</dbReference>
<protein>
    <recommendedName>
        <fullName evidence="3">Small RNA 2'-O-methyltransferase</fullName>
        <ecNumber evidence="11">2.1.1.386</ecNumber>
    </recommendedName>
</protein>
<dbReference type="InterPro" id="IPR024740">
    <property type="entry name" value="Hen1_N"/>
</dbReference>
<evidence type="ECO:0000256" key="6">
    <source>
        <dbReference type="ARBA" id="ARBA00022691"/>
    </source>
</evidence>
<dbReference type="InterPro" id="IPR026610">
    <property type="entry name" value="Hen1"/>
</dbReference>
<gene>
    <name evidence="15" type="ORF">SAMN05444392_11414</name>
</gene>
<evidence type="ECO:0000256" key="12">
    <source>
        <dbReference type="ARBA" id="ARBA00048418"/>
    </source>
</evidence>
<evidence type="ECO:0000256" key="11">
    <source>
        <dbReference type="ARBA" id="ARBA00035025"/>
    </source>
</evidence>
<evidence type="ECO:0000256" key="9">
    <source>
        <dbReference type="ARBA" id="ARBA00022884"/>
    </source>
</evidence>
<evidence type="ECO:0000256" key="8">
    <source>
        <dbReference type="ARBA" id="ARBA00022842"/>
    </source>
</evidence>
<dbReference type="InterPro" id="IPR029063">
    <property type="entry name" value="SAM-dependent_MTases_sf"/>
</dbReference>
<keyword evidence="6" id="KW-0949">S-adenosyl-L-methionine</keyword>
<dbReference type="EMBL" id="FQVL01000014">
    <property type="protein sequence ID" value="SHF29876.1"/>
    <property type="molecule type" value="Genomic_DNA"/>
</dbReference>
<dbReference type="InterPro" id="IPR038546">
    <property type="entry name" value="Hen1_N_sf"/>
</dbReference>
<keyword evidence="8" id="KW-0460">Magnesium</keyword>